<name>A0A081G1D2_9GAMM</name>
<evidence type="ECO:0000313" key="13">
    <source>
        <dbReference type="EMBL" id="KEA64587.1"/>
    </source>
</evidence>
<accession>A0A081G1D2</accession>
<evidence type="ECO:0000256" key="3">
    <source>
        <dbReference type="ARBA" id="ARBA00022475"/>
    </source>
</evidence>
<dbReference type="SUPFAM" id="SSF54523">
    <property type="entry name" value="Pili subunits"/>
    <property type="match status" value="1"/>
</dbReference>
<keyword evidence="4" id="KW-0488">Methylation</keyword>
<comment type="similarity">
    <text evidence="9">Belongs to the GSP H family.</text>
</comment>
<dbReference type="RefSeq" id="WP_051692487.1">
    <property type="nucleotide sequence ID" value="NZ_JMQN01000015.1"/>
</dbReference>
<evidence type="ECO:0000256" key="2">
    <source>
        <dbReference type="ARBA" id="ARBA00021549"/>
    </source>
</evidence>
<dbReference type="GO" id="GO:0005886">
    <property type="term" value="C:plasma membrane"/>
    <property type="evidence" value="ECO:0007669"/>
    <property type="project" value="UniProtKB-SubCell"/>
</dbReference>
<dbReference type="InterPro" id="IPR012902">
    <property type="entry name" value="N_methyl_site"/>
</dbReference>
<keyword evidence="3" id="KW-1003">Cell membrane</keyword>
<evidence type="ECO:0000259" key="12">
    <source>
        <dbReference type="Pfam" id="PF12019"/>
    </source>
</evidence>
<dbReference type="STRING" id="1232683.ADIMK_1040"/>
<dbReference type="GO" id="GO:0015628">
    <property type="term" value="P:protein secretion by the type II secretion system"/>
    <property type="evidence" value="ECO:0007669"/>
    <property type="project" value="InterPro"/>
</dbReference>
<keyword evidence="6 11" id="KW-0812">Transmembrane</keyword>
<keyword evidence="14" id="KW-1185">Reference proteome</keyword>
<dbReference type="Gene3D" id="3.55.40.10">
    <property type="entry name" value="minor pseudopilin epsh domain"/>
    <property type="match status" value="1"/>
</dbReference>
<dbReference type="eggNOG" id="COG4970">
    <property type="taxonomic scope" value="Bacteria"/>
</dbReference>
<keyword evidence="7 11" id="KW-1133">Transmembrane helix</keyword>
<keyword evidence="8 11" id="KW-0472">Membrane</keyword>
<evidence type="ECO:0000256" key="4">
    <source>
        <dbReference type="ARBA" id="ARBA00022481"/>
    </source>
</evidence>
<feature type="domain" description="General secretion pathway GspH" evidence="12">
    <location>
        <begin position="60"/>
        <end position="166"/>
    </location>
</feature>
<evidence type="ECO:0000256" key="8">
    <source>
        <dbReference type="ARBA" id="ARBA00023136"/>
    </source>
</evidence>
<dbReference type="PATRIC" id="fig|1232683.4.peg.1030"/>
<organism evidence="13 14">
    <name type="scientific">Marinobacterium lacunae</name>
    <dbReference type="NCBI Taxonomy" id="1232683"/>
    <lineage>
        <taxon>Bacteria</taxon>
        <taxon>Pseudomonadati</taxon>
        <taxon>Pseudomonadota</taxon>
        <taxon>Gammaproteobacteria</taxon>
        <taxon>Oceanospirillales</taxon>
        <taxon>Oceanospirillaceae</taxon>
        <taxon>Marinobacterium</taxon>
    </lineage>
</organism>
<sequence length="175" mass="17960">MPSSIPVAGTAYRSHLSAFGFTLLELMVALAILAILLAVGVPSFQSFIQRSQLDASREGLESALYLSRSEAVTRATRIVLCRRNGSGSACADANNWNNGWLVAVSGGEVLRTWDAPQGSVSLTIAQAGGGGSTSITFEADGSVSGDSAYSFSLSGPGNACSLSVSQIGTFSSVNC</sequence>
<reference evidence="13 14" key="1">
    <citation type="submission" date="2014-04" db="EMBL/GenBank/DDBJ databases">
        <title>Marinobacterium kochiensis sp. nov., isolated from sediment sample collected from Kochi backwaters in Kerala, India.</title>
        <authorList>
            <person name="Singh A."/>
            <person name="Pinnaka A.K."/>
        </authorList>
    </citation>
    <scope>NUCLEOTIDE SEQUENCE [LARGE SCALE GENOMIC DNA]</scope>
    <source>
        <strain evidence="13 14">AK27</strain>
    </source>
</reference>
<feature type="transmembrane region" description="Helical" evidence="11">
    <location>
        <begin position="20"/>
        <end position="41"/>
    </location>
</feature>
<comment type="caution">
    <text evidence="13">The sequence shown here is derived from an EMBL/GenBank/DDBJ whole genome shotgun (WGS) entry which is preliminary data.</text>
</comment>
<evidence type="ECO:0000256" key="9">
    <source>
        <dbReference type="ARBA" id="ARBA00025772"/>
    </source>
</evidence>
<evidence type="ECO:0000256" key="10">
    <source>
        <dbReference type="ARBA" id="ARBA00030775"/>
    </source>
</evidence>
<dbReference type="GO" id="GO:0015627">
    <property type="term" value="C:type II protein secretion system complex"/>
    <property type="evidence" value="ECO:0007669"/>
    <property type="project" value="InterPro"/>
</dbReference>
<dbReference type="Pfam" id="PF07963">
    <property type="entry name" value="N_methyl"/>
    <property type="match status" value="1"/>
</dbReference>
<evidence type="ECO:0000313" key="14">
    <source>
        <dbReference type="Proteomes" id="UP000028252"/>
    </source>
</evidence>
<dbReference type="Pfam" id="PF12019">
    <property type="entry name" value="GspH"/>
    <property type="match status" value="1"/>
</dbReference>
<evidence type="ECO:0000256" key="7">
    <source>
        <dbReference type="ARBA" id="ARBA00022989"/>
    </source>
</evidence>
<evidence type="ECO:0000256" key="6">
    <source>
        <dbReference type="ARBA" id="ARBA00022692"/>
    </source>
</evidence>
<evidence type="ECO:0000256" key="5">
    <source>
        <dbReference type="ARBA" id="ARBA00022519"/>
    </source>
</evidence>
<protein>
    <recommendedName>
        <fullName evidence="2">Type II secretion system protein H</fullName>
    </recommendedName>
    <alternativeName>
        <fullName evidence="10">General secretion pathway protein H</fullName>
    </alternativeName>
</protein>
<keyword evidence="5" id="KW-0997">Cell inner membrane</keyword>
<evidence type="ECO:0000256" key="1">
    <source>
        <dbReference type="ARBA" id="ARBA00004377"/>
    </source>
</evidence>
<dbReference type="AlphaFoldDB" id="A0A081G1D2"/>
<dbReference type="InterPro" id="IPR045584">
    <property type="entry name" value="Pilin-like"/>
</dbReference>
<dbReference type="InterPro" id="IPR022346">
    <property type="entry name" value="T2SS_GspH"/>
</dbReference>
<gene>
    <name evidence="13" type="ORF">ADIMK_1040</name>
</gene>
<evidence type="ECO:0000256" key="11">
    <source>
        <dbReference type="SAM" id="Phobius"/>
    </source>
</evidence>
<dbReference type="EMBL" id="JMQN01000015">
    <property type="protein sequence ID" value="KEA64587.1"/>
    <property type="molecule type" value="Genomic_DNA"/>
</dbReference>
<dbReference type="NCBIfam" id="TIGR02532">
    <property type="entry name" value="IV_pilin_GFxxxE"/>
    <property type="match status" value="1"/>
</dbReference>
<dbReference type="Proteomes" id="UP000028252">
    <property type="component" value="Unassembled WGS sequence"/>
</dbReference>
<comment type="subcellular location">
    <subcellularLocation>
        <location evidence="1">Cell inner membrane</location>
        <topology evidence="1">Single-pass membrane protein</topology>
    </subcellularLocation>
</comment>
<proteinExistence type="inferred from homology"/>